<dbReference type="Pfam" id="PF00188">
    <property type="entry name" value="CAP"/>
    <property type="match status" value="1"/>
</dbReference>
<gene>
    <name evidence="3" type="ORF">ACFQPE_04045</name>
</gene>
<feature type="compositionally biased region" description="Gly residues" evidence="1">
    <location>
        <begin position="50"/>
        <end position="67"/>
    </location>
</feature>
<dbReference type="GeneID" id="79314947"/>
<dbReference type="InterPro" id="IPR014044">
    <property type="entry name" value="CAP_dom"/>
</dbReference>
<dbReference type="AlphaFoldDB" id="A0ABD6A6M6"/>
<sequence>MGNRVLLVVIGGLVLASMAVGGLLGMQLSDGSAATDASSDGSANDTDGANGTGGADGTDGTDAGGAEGADEPEFSAEEVDAAAIEREIVAVVNAEVRADVAGEDPTLARGEALDEMAQFHSDNMAAQGYPSHAAAGYDTLGRYERFDLYGQCRVPDDTRSGVREGRELETISRVELDATDVPDERAIARTVVTRWTDDPDARTKLTYRYADRVGVGVTVTDGGHVYATLDLC</sequence>
<dbReference type="Gene3D" id="3.40.33.10">
    <property type="entry name" value="CAP"/>
    <property type="match status" value="1"/>
</dbReference>
<dbReference type="SUPFAM" id="SSF55797">
    <property type="entry name" value="PR-1-like"/>
    <property type="match status" value="1"/>
</dbReference>
<comment type="caution">
    <text evidence="3">The sequence shown here is derived from an EMBL/GenBank/DDBJ whole genome shotgun (WGS) entry which is preliminary data.</text>
</comment>
<feature type="domain" description="SCP" evidence="2">
    <location>
        <begin position="107"/>
        <end position="227"/>
    </location>
</feature>
<organism evidence="3 4">
    <name type="scientific">Halomarina halobia</name>
    <dbReference type="NCBI Taxonomy" id="3033386"/>
    <lineage>
        <taxon>Archaea</taxon>
        <taxon>Methanobacteriati</taxon>
        <taxon>Methanobacteriota</taxon>
        <taxon>Stenosarchaea group</taxon>
        <taxon>Halobacteria</taxon>
        <taxon>Halobacteriales</taxon>
        <taxon>Natronomonadaceae</taxon>
        <taxon>Halomarina</taxon>
    </lineage>
</organism>
<reference evidence="3 4" key="1">
    <citation type="journal article" date="2019" name="Int. J. Syst. Evol. Microbiol.">
        <title>The Global Catalogue of Microorganisms (GCM) 10K type strain sequencing project: providing services to taxonomists for standard genome sequencing and annotation.</title>
        <authorList>
            <consortium name="The Broad Institute Genomics Platform"/>
            <consortium name="The Broad Institute Genome Sequencing Center for Infectious Disease"/>
            <person name="Wu L."/>
            <person name="Ma J."/>
        </authorList>
    </citation>
    <scope>NUCLEOTIDE SEQUENCE [LARGE SCALE GENOMIC DNA]</scope>
    <source>
        <strain evidence="3 4">PSR21</strain>
    </source>
</reference>
<evidence type="ECO:0000313" key="3">
    <source>
        <dbReference type="EMBL" id="MFC7315967.1"/>
    </source>
</evidence>
<protein>
    <submittedName>
        <fullName evidence="3">CAP domain-containing protein</fullName>
    </submittedName>
</protein>
<dbReference type="EMBL" id="JBHTBF010000001">
    <property type="protein sequence ID" value="MFC7315967.1"/>
    <property type="molecule type" value="Genomic_DNA"/>
</dbReference>
<name>A0ABD6A6M6_9EURY</name>
<dbReference type="RefSeq" id="WP_276305370.1">
    <property type="nucleotide sequence ID" value="NZ_CP119992.1"/>
</dbReference>
<dbReference type="InterPro" id="IPR035940">
    <property type="entry name" value="CAP_sf"/>
</dbReference>
<feature type="compositionally biased region" description="Low complexity" evidence="1">
    <location>
        <begin position="30"/>
        <end position="49"/>
    </location>
</feature>
<keyword evidence="4" id="KW-1185">Reference proteome</keyword>
<evidence type="ECO:0000256" key="1">
    <source>
        <dbReference type="SAM" id="MobiDB-lite"/>
    </source>
</evidence>
<evidence type="ECO:0000259" key="2">
    <source>
        <dbReference type="Pfam" id="PF00188"/>
    </source>
</evidence>
<proteinExistence type="predicted"/>
<feature type="region of interest" description="Disordered" evidence="1">
    <location>
        <begin position="30"/>
        <end position="75"/>
    </location>
</feature>
<evidence type="ECO:0000313" key="4">
    <source>
        <dbReference type="Proteomes" id="UP001596547"/>
    </source>
</evidence>
<dbReference type="Proteomes" id="UP001596547">
    <property type="component" value="Unassembled WGS sequence"/>
</dbReference>
<accession>A0ABD6A6M6</accession>